<dbReference type="InterPro" id="IPR005508">
    <property type="entry name" value="At2g31720-like"/>
</dbReference>
<keyword evidence="4" id="KW-0804">Transcription</keyword>
<dbReference type="RefSeq" id="XP_022720018.1">
    <property type="nucleotide sequence ID" value="XM_022864283.1"/>
</dbReference>
<evidence type="ECO:0000313" key="8">
    <source>
        <dbReference type="RefSeq" id="XP_022720018.1"/>
    </source>
</evidence>
<name>A0A6P5WW09_DURZI</name>
<keyword evidence="5" id="KW-0539">Nucleus</keyword>
<evidence type="ECO:0000313" key="7">
    <source>
        <dbReference type="Proteomes" id="UP000515121"/>
    </source>
</evidence>
<reference evidence="8" key="1">
    <citation type="submission" date="2025-08" db="UniProtKB">
        <authorList>
            <consortium name="RefSeq"/>
        </authorList>
    </citation>
    <scope>IDENTIFICATION</scope>
    <source>
        <tissue evidence="8">Fruit stalk</tissue>
    </source>
</reference>
<evidence type="ECO:0000256" key="5">
    <source>
        <dbReference type="ARBA" id="ARBA00023242"/>
    </source>
</evidence>
<dbReference type="PANTHER" id="PTHR31541:SF60">
    <property type="entry name" value="TF-B3 DOMAIN-CONTAINING PROTEIN"/>
    <property type="match status" value="1"/>
</dbReference>
<dbReference type="Proteomes" id="UP000515121">
    <property type="component" value="Unplaced"/>
</dbReference>
<evidence type="ECO:0000256" key="3">
    <source>
        <dbReference type="ARBA" id="ARBA00023125"/>
    </source>
</evidence>
<evidence type="ECO:0000256" key="6">
    <source>
        <dbReference type="SAM" id="MobiDB-lite"/>
    </source>
</evidence>
<evidence type="ECO:0000256" key="1">
    <source>
        <dbReference type="ARBA" id="ARBA00004123"/>
    </source>
</evidence>
<dbReference type="Gene3D" id="2.40.330.10">
    <property type="entry name" value="DNA-binding pseudobarrel domain"/>
    <property type="match status" value="1"/>
</dbReference>
<keyword evidence="3" id="KW-0238">DNA-binding</keyword>
<dbReference type="InterPro" id="IPR015300">
    <property type="entry name" value="DNA-bd_pseudobarrel_sf"/>
</dbReference>
<dbReference type="Pfam" id="PF03754">
    <property type="entry name" value="At2g31720-like"/>
    <property type="match status" value="1"/>
</dbReference>
<evidence type="ECO:0000256" key="4">
    <source>
        <dbReference type="ARBA" id="ARBA00023163"/>
    </source>
</evidence>
<dbReference type="GO" id="GO:0005634">
    <property type="term" value="C:nucleus"/>
    <property type="evidence" value="ECO:0007669"/>
    <property type="project" value="UniProtKB-SubCell"/>
</dbReference>
<dbReference type="GO" id="GO:0003677">
    <property type="term" value="F:DNA binding"/>
    <property type="evidence" value="ECO:0007669"/>
    <property type="project" value="UniProtKB-KW"/>
</dbReference>
<protein>
    <submittedName>
        <fullName evidence="8">B3 domain-containing protein At2g27410</fullName>
    </submittedName>
</protein>
<dbReference type="AlphaFoldDB" id="A0A6P5WW09"/>
<comment type="subcellular location">
    <subcellularLocation>
        <location evidence="1">Nucleus</location>
    </subcellularLocation>
</comment>
<dbReference type="GeneID" id="111277854"/>
<dbReference type="KEGG" id="dzi:111277854"/>
<feature type="region of interest" description="Disordered" evidence="6">
    <location>
        <begin position="97"/>
        <end position="122"/>
    </location>
</feature>
<proteinExistence type="predicted"/>
<keyword evidence="7" id="KW-1185">Reference proteome</keyword>
<sequence length="283" mass="32605">MYIFLKSVPRKIIREGMAARLQKSSSDWDGASFEAILKEVEQITGDKEQQMKEVTKIVVKKFVTKVMTRRSCSRDESGVVDRRVFSIFDEVPKKKRSGMRKKRTFNVPSQSHKKKRPWMGDSKRQKIRNIKNTTGLKSSELSSPTPPEELVELIINKYGPQQLALVIEKELTHSDLSSQQGRFSIPERQVNADFLTQDEKDKLEENQGIDVMIIDPSIEETSLKLKKWRMSKTFCYVLGGKWNEVKERNAEALKVNAKTHAVVQLWSFRRSPSRLCFALNVVA</sequence>
<evidence type="ECO:0000256" key="2">
    <source>
        <dbReference type="ARBA" id="ARBA00023015"/>
    </source>
</evidence>
<gene>
    <name evidence="8" type="primary">LOC111277854</name>
</gene>
<accession>A0A6P5WW09</accession>
<dbReference type="PANTHER" id="PTHR31541">
    <property type="entry name" value="B3 DOMAIN PLANT PROTEIN-RELATED"/>
    <property type="match status" value="1"/>
</dbReference>
<organism evidence="7 8">
    <name type="scientific">Durio zibethinus</name>
    <name type="common">Durian</name>
    <dbReference type="NCBI Taxonomy" id="66656"/>
    <lineage>
        <taxon>Eukaryota</taxon>
        <taxon>Viridiplantae</taxon>
        <taxon>Streptophyta</taxon>
        <taxon>Embryophyta</taxon>
        <taxon>Tracheophyta</taxon>
        <taxon>Spermatophyta</taxon>
        <taxon>Magnoliopsida</taxon>
        <taxon>eudicotyledons</taxon>
        <taxon>Gunneridae</taxon>
        <taxon>Pentapetalae</taxon>
        <taxon>rosids</taxon>
        <taxon>malvids</taxon>
        <taxon>Malvales</taxon>
        <taxon>Malvaceae</taxon>
        <taxon>Helicteroideae</taxon>
        <taxon>Durio</taxon>
    </lineage>
</organism>
<keyword evidence="2" id="KW-0805">Transcription regulation</keyword>
<dbReference type="OrthoDB" id="1090008at2759"/>